<proteinExistence type="predicted"/>
<evidence type="ECO:0000313" key="1">
    <source>
        <dbReference type="EMBL" id="KAI7999147.1"/>
    </source>
</evidence>
<evidence type="ECO:0000313" key="2">
    <source>
        <dbReference type="Proteomes" id="UP001060215"/>
    </source>
</evidence>
<comment type="caution">
    <text evidence="1">The sequence shown here is derived from an EMBL/GenBank/DDBJ whole genome shotgun (WGS) entry which is preliminary data.</text>
</comment>
<reference evidence="1 2" key="1">
    <citation type="journal article" date="2022" name="Plant J.">
        <title>Chromosome-level genome of Camellia lanceoleosa provides a valuable resource for understanding genome evolution and self-incompatibility.</title>
        <authorList>
            <person name="Gong W."/>
            <person name="Xiao S."/>
            <person name="Wang L."/>
            <person name="Liao Z."/>
            <person name="Chang Y."/>
            <person name="Mo W."/>
            <person name="Hu G."/>
            <person name="Li W."/>
            <person name="Zhao G."/>
            <person name="Zhu H."/>
            <person name="Hu X."/>
            <person name="Ji K."/>
            <person name="Xiang X."/>
            <person name="Song Q."/>
            <person name="Yuan D."/>
            <person name="Jin S."/>
            <person name="Zhang L."/>
        </authorList>
    </citation>
    <scope>NUCLEOTIDE SEQUENCE [LARGE SCALE GENOMIC DNA]</scope>
    <source>
        <strain evidence="1">SQ_2022a</strain>
    </source>
</reference>
<sequence>MECVAKVHHRCQPLHRSLHHHRPLFSIPISSLSFKTPPPPSSSSLKSSLSIIASSSSSASFSNPNLQNPKPQLTPNLFPFSFLKATAIAAVAAATLLFTRFNLKPLISFSAISPLVTFAAEGSLFLRRERANPRRVREFSYERCSSPPELNGSEDQESKGRQSNRHCQTIDWTRTRRCRVAIVESLFASFDGDLKMVKLGFNEILKKDPCHVEVYHGLVMTMLEANSEFQLKEIKKRLVEPMERSKREKKMDDLRD</sequence>
<protein>
    <submittedName>
        <fullName evidence="1">Uncharacterized protein</fullName>
    </submittedName>
</protein>
<name>A0ACC0GDE6_9ERIC</name>
<organism evidence="1 2">
    <name type="scientific">Camellia lanceoleosa</name>
    <dbReference type="NCBI Taxonomy" id="1840588"/>
    <lineage>
        <taxon>Eukaryota</taxon>
        <taxon>Viridiplantae</taxon>
        <taxon>Streptophyta</taxon>
        <taxon>Embryophyta</taxon>
        <taxon>Tracheophyta</taxon>
        <taxon>Spermatophyta</taxon>
        <taxon>Magnoliopsida</taxon>
        <taxon>eudicotyledons</taxon>
        <taxon>Gunneridae</taxon>
        <taxon>Pentapetalae</taxon>
        <taxon>asterids</taxon>
        <taxon>Ericales</taxon>
        <taxon>Theaceae</taxon>
        <taxon>Camellia</taxon>
    </lineage>
</organism>
<keyword evidence="2" id="KW-1185">Reference proteome</keyword>
<dbReference type="EMBL" id="CM045767">
    <property type="protein sequence ID" value="KAI7999147.1"/>
    <property type="molecule type" value="Genomic_DNA"/>
</dbReference>
<accession>A0ACC0GDE6</accession>
<dbReference type="Proteomes" id="UP001060215">
    <property type="component" value="Chromosome 10"/>
</dbReference>
<gene>
    <name evidence="1" type="ORF">LOK49_LG10G01882</name>
</gene>